<evidence type="ECO:0000313" key="3">
    <source>
        <dbReference type="EMBL" id="GIF23069.1"/>
    </source>
</evidence>
<name>A0A919NSB3_9ACTN</name>
<evidence type="ECO:0000256" key="2">
    <source>
        <dbReference type="SAM" id="SignalP"/>
    </source>
</evidence>
<keyword evidence="4" id="KW-1185">Reference proteome</keyword>
<feature type="compositionally biased region" description="Low complexity" evidence="1">
    <location>
        <begin position="65"/>
        <end position="104"/>
    </location>
</feature>
<accession>A0A919NSB3</accession>
<organism evidence="3 4">
    <name type="scientific">Paractinoplanes tereljensis</name>
    <dbReference type="NCBI Taxonomy" id="571912"/>
    <lineage>
        <taxon>Bacteria</taxon>
        <taxon>Bacillati</taxon>
        <taxon>Actinomycetota</taxon>
        <taxon>Actinomycetes</taxon>
        <taxon>Micromonosporales</taxon>
        <taxon>Micromonosporaceae</taxon>
        <taxon>Paractinoplanes</taxon>
    </lineage>
</organism>
<sequence>MTDRVTGRAAALAVTGLTLAALTGCVTSTPTAQPSLAALPSLAPSLPPPPTTGTTTAATPPPSGPTTAPTRAASPTGPEADRGPSTTTRPPAAPRAATPHVPTTTELKRALLGSGDLAGFRVDAGSDSDVGGEGGCAPIDTDFSAGARAKADVLLYQSAKSTFVRERIRQLSVSGARAALDRVRGAPRACAEFTTKVAVLGEVTVTVDPLSAPRTADDTTAVRITMRPTVASVVAIENLVLIRRGGTLIIITHTGLSAIDDSITSTAVAKAYEKTKQVW</sequence>
<dbReference type="AlphaFoldDB" id="A0A919NSB3"/>
<evidence type="ECO:0000313" key="4">
    <source>
        <dbReference type="Proteomes" id="UP000623608"/>
    </source>
</evidence>
<reference evidence="3" key="1">
    <citation type="submission" date="2021-01" db="EMBL/GenBank/DDBJ databases">
        <title>Whole genome shotgun sequence of Actinoplanes tereljensis NBRC 105297.</title>
        <authorList>
            <person name="Komaki H."/>
            <person name="Tamura T."/>
        </authorList>
    </citation>
    <scope>NUCLEOTIDE SEQUENCE</scope>
    <source>
        <strain evidence="3">NBRC 105297</strain>
    </source>
</reference>
<protein>
    <submittedName>
        <fullName evidence="3">Uncharacterized protein</fullName>
    </submittedName>
</protein>
<feature type="region of interest" description="Disordered" evidence="1">
    <location>
        <begin position="38"/>
        <end position="104"/>
    </location>
</feature>
<dbReference type="Proteomes" id="UP000623608">
    <property type="component" value="Unassembled WGS sequence"/>
</dbReference>
<keyword evidence="2" id="KW-0732">Signal</keyword>
<feature type="signal peptide" evidence="2">
    <location>
        <begin position="1"/>
        <end position="20"/>
    </location>
</feature>
<dbReference type="RefSeq" id="WP_203810981.1">
    <property type="nucleotide sequence ID" value="NZ_BOMY01000038.1"/>
</dbReference>
<dbReference type="EMBL" id="BOMY01000038">
    <property type="protein sequence ID" value="GIF23069.1"/>
    <property type="molecule type" value="Genomic_DNA"/>
</dbReference>
<proteinExistence type="predicted"/>
<evidence type="ECO:0000256" key="1">
    <source>
        <dbReference type="SAM" id="MobiDB-lite"/>
    </source>
</evidence>
<gene>
    <name evidence="3" type="ORF">Ate02nite_57990</name>
</gene>
<comment type="caution">
    <text evidence="3">The sequence shown here is derived from an EMBL/GenBank/DDBJ whole genome shotgun (WGS) entry which is preliminary data.</text>
</comment>
<feature type="chain" id="PRO_5038994048" evidence="2">
    <location>
        <begin position="21"/>
        <end position="279"/>
    </location>
</feature>
<dbReference type="PROSITE" id="PS51257">
    <property type="entry name" value="PROKAR_LIPOPROTEIN"/>
    <property type="match status" value="1"/>
</dbReference>